<protein>
    <submittedName>
        <fullName evidence="2">Uncharacterized protein</fullName>
    </submittedName>
</protein>
<keyword evidence="3" id="KW-1185">Reference proteome</keyword>
<reference evidence="2 3" key="1">
    <citation type="journal article" date="2014" name="Int. J. Syst. Evol. Microbiol.">
        <title>Description of Galbitalea soli gen. nov., sp. nov., and Frondihabitans sucicola sp. nov.</title>
        <authorList>
            <person name="Kim S.J."/>
            <person name="Lim J.M."/>
            <person name="Ahn J.H."/>
            <person name="Weon H.Y."/>
            <person name="Hamada M."/>
            <person name="Suzuki K."/>
            <person name="Ahn T.Y."/>
            <person name="Kwon S.W."/>
        </authorList>
    </citation>
    <scope>NUCLEOTIDE SEQUENCE [LARGE SCALE GENOMIC DNA]</scope>
    <source>
        <strain evidence="2 3">NBRC 108727</strain>
    </source>
</reference>
<evidence type="ECO:0000256" key="1">
    <source>
        <dbReference type="SAM" id="MobiDB-lite"/>
    </source>
</evidence>
<name>A0A7C9TPQ2_9MICO</name>
<gene>
    <name evidence="2" type="ORF">G3T37_05855</name>
</gene>
<dbReference type="Proteomes" id="UP000479756">
    <property type="component" value="Unassembled WGS sequence"/>
</dbReference>
<dbReference type="EMBL" id="JAAGWZ010000001">
    <property type="protein sequence ID" value="NEM90876.1"/>
    <property type="molecule type" value="Genomic_DNA"/>
</dbReference>
<evidence type="ECO:0000313" key="3">
    <source>
        <dbReference type="Proteomes" id="UP000479756"/>
    </source>
</evidence>
<proteinExistence type="predicted"/>
<dbReference type="AlphaFoldDB" id="A0A7C9TPQ2"/>
<sequence length="423" mass="45031">MSDEIELISDGDGLAVIGDPASVERFLMGEGLSESKELGLPRLDRALFGAAGGLQAAAEIAAGSGRWVKLTKETAEKINKFGLMKGSSPGLSRGVVQASGGQIKAIVQFATGPAALLASPAFLAGAAAIMSQIAMEQAMDEITDYLAIIDEKVDDLLRAQKDAVVADMIGVDFLIEEAMTIRSQVGHVSETTWSKVQGTAVTIARTQAYALRQLDALAEKLEKKSAIGDVARASKEAEPKVREWLAILAGCFQLQDGIAVLELDRVLDASPGELDLHRLALKAARENRVELIERSTRRLLDRMDAAAAAANGQVLLHPSSSRSVVRSSNHVAGDVVEFRSRLGIEGGRSDVESKRWTTAVIEARDKIVDVGQDSIEAAARFGGASIDRAQSATAALAERFAERTEKWREADDEPDDSAPTGES</sequence>
<accession>A0A7C9TPQ2</accession>
<comment type="caution">
    <text evidence="2">The sequence shown here is derived from an EMBL/GenBank/DDBJ whole genome shotgun (WGS) entry which is preliminary data.</text>
</comment>
<dbReference type="RefSeq" id="WP_163472480.1">
    <property type="nucleotide sequence ID" value="NZ_JAAGWZ010000001.1"/>
</dbReference>
<feature type="region of interest" description="Disordered" evidence="1">
    <location>
        <begin position="403"/>
        <end position="423"/>
    </location>
</feature>
<evidence type="ECO:0000313" key="2">
    <source>
        <dbReference type="EMBL" id="NEM90876.1"/>
    </source>
</evidence>
<organism evidence="2 3">
    <name type="scientific">Galbitalea soli</name>
    <dbReference type="NCBI Taxonomy" id="1268042"/>
    <lineage>
        <taxon>Bacteria</taxon>
        <taxon>Bacillati</taxon>
        <taxon>Actinomycetota</taxon>
        <taxon>Actinomycetes</taxon>
        <taxon>Micrococcales</taxon>
        <taxon>Microbacteriaceae</taxon>
        <taxon>Galbitalea</taxon>
    </lineage>
</organism>